<organism evidence="3 4">
    <name type="scientific">Streptomyces yaizuensis</name>
    <dbReference type="NCBI Taxonomy" id="2989713"/>
    <lineage>
        <taxon>Bacteria</taxon>
        <taxon>Bacillati</taxon>
        <taxon>Actinomycetota</taxon>
        <taxon>Actinomycetes</taxon>
        <taxon>Kitasatosporales</taxon>
        <taxon>Streptomycetaceae</taxon>
        <taxon>Streptomyces</taxon>
    </lineage>
</organism>
<protein>
    <submittedName>
        <fullName evidence="3">DUF397 domain-containing protein</fullName>
    </submittedName>
</protein>
<evidence type="ECO:0000313" key="3">
    <source>
        <dbReference type="EMBL" id="GLF97258.1"/>
    </source>
</evidence>
<dbReference type="EMBL" id="BSBI01000010">
    <property type="protein sequence ID" value="GLF97258.1"/>
    <property type="molecule type" value="Genomic_DNA"/>
</dbReference>
<dbReference type="InterPro" id="IPR007278">
    <property type="entry name" value="DUF397"/>
</dbReference>
<dbReference type="RefSeq" id="WP_323449266.1">
    <property type="nucleotide sequence ID" value="NZ_BSBI01000010.1"/>
</dbReference>
<feature type="domain" description="DUF397" evidence="2">
    <location>
        <begin position="9"/>
        <end position="64"/>
    </location>
</feature>
<dbReference type="Pfam" id="PF04149">
    <property type="entry name" value="DUF397"/>
    <property type="match status" value="1"/>
</dbReference>
<proteinExistence type="predicted"/>
<name>A0ABQ5P3T9_9ACTN</name>
<evidence type="ECO:0000313" key="4">
    <source>
        <dbReference type="Proteomes" id="UP001291653"/>
    </source>
</evidence>
<keyword evidence="4" id="KW-1185">Reference proteome</keyword>
<feature type="region of interest" description="Disordered" evidence="1">
    <location>
        <begin position="1"/>
        <end position="20"/>
    </location>
</feature>
<evidence type="ECO:0000256" key="1">
    <source>
        <dbReference type="SAM" id="MobiDB-lite"/>
    </source>
</evidence>
<dbReference type="Proteomes" id="UP001291653">
    <property type="component" value="Unassembled WGS sequence"/>
</dbReference>
<gene>
    <name evidence="3" type="ORF">SYYSPA8_23195</name>
</gene>
<comment type="caution">
    <text evidence="3">The sequence shown here is derived from an EMBL/GenBank/DDBJ whole genome shotgun (WGS) entry which is preliminary data.</text>
</comment>
<accession>A0ABQ5P3T9</accession>
<reference evidence="3 4" key="1">
    <citation type="submission" date="2022-10" db="EMBL/GenBank/DDBJ databases">
        <title>Draft genome sequence of Streptomyces sp. YSPA8.</title>
        <authorList>
            <person name="Moriuchi R."/>
            <person name="Dohra H."/>
            <person name="Yamamura H."/>
            <person name="Kodani S."/>
        </authorList>
    </citation>
    <scope>NUCLEOTIDE SEQUENCE [LARGE SCALE GENOMIC DNA]</scope>
    <source>
        <strain evidence="3 4">YSPA8</strain>
    </source>
</reference>
<sequence>MTRTTLPPRWVRSSYSDSNGGDCVEWAPEHATTTGIVPVRDSKSPDGPVLTVSATAFAGLVTLARSAAL</sequence>
<evidence type="ECO:0000259" key="2">
    <source>
        <dbReference type="Pfam" id="PF04149"/>
    </source>
</evidence>